<dbReference type="Proteomes" id="UP000279259">
    <property type="component" value="Unassembled WGS sequence"/>
</dbReference>
<keyword evidence="1" id="KW-0732">Signal</keyword>
<proteinExistence type="predicted"/>
<dbReference type="OrthoDB" id="2561313at2759"/>
<name>A0A427YQ61_9TREE</name>
<dbReference type="AlphaFoldDB" id="A0A427YQ61"/>
<accession>A0A427YQ61</accession>
<feature type="chain" id="PRO_5019131916" description="WSC domain-containing protein" evidence="1">
    <location>
        <begin position="20"/>
        <end position="261"/>
    </location>
</feature>
<keyword evidence="3" id="KW-1185">Reference proteome</keyword>
<evidence type="ECO:0000256" key="1">
    <source>
        <dbReference type="SAM" id="SignalP"/>
    </source>
</evidence>
<evidence type="ECO:0000313" key="3">
    <source>
        <dbReference type="Proteomes" id="UP000279259"/>
    </source>
</evidence>
<comment type="caution">
    <text evidence="2">The sequence shown here is derived from an EMBL/GenBank/DDBJ whole genome shotgun (WGS) entry which is preliminary data.</text>
</comment>
<protein>
    <recommendedName>
        <fullName evidence="4">WSC domain-containing protein</fullName>
    </recommendedName>
</protein>
<dbReference type="EMBL" id="RSCD01000004">
    <property type="protein sequence ID" value="RSH93233.1"/>
    <property type="molecule type" value="Genomic_DNA"/>
</dbReference>
<gene>
    <name evidence="2" type="ORF">EHS25_007587</name>
</gene>
<feature type="signal peptide" evidence="1">
    <location>
        <begin position="1"/>
        <end position="19"/>
    </location>
</feature>
<evidence type="ECO:0008006" key="4">
    <source>
        <dbReference type="Google" id="ProtNLM"/>
    </source>
</evidence>
<evidence type="ECO:0000313" key="2">
    <source>
        <dbReference type="EMBL" id="RSH93233.1"/>
    </source>
</evidence>
<organism evidence="2 3">
    <name type="scientific">Saitozyma podzolica</name>
    <dbReference type="NCBI Taxonomy" id="1890683"/>
    <lineage>
        <taxon>Eukaryota</taxon>
        <taxon>Fungi</taxon>
        <taxon>Dikarya</taxon>
        <taxon>Basidiomycota</taxon>
        <taxon>Agaricomycotina</taxon>
        <taxon>Tremellomycetes</taxon>
        <taxon>Tremellales</taxon>
        <taxon>Trimorphomycetaceae</taxon>
        <taxon>Saitozyma</taxon>
    </lineage>
</organism>
<sequence>MSSLIPALLVLGSLGLASASTAAAVPIGCWSGMFTPSNVVASDSNIDYQTNADCQQYCAGNSAGNGGPIPYSYFSQSGSTVTCSCAETEGNPNWSSTTPNTNLFCNSGEWSLSITQSTEVFQGCLTPQSVSAYAADPTYVDKGYFSQVEACFGQCRDYANVFVDPANDSVYGCACSNEVISSDKRNVPTDQCSGYNRMVYSHTPGDYVPGRVASSVKRRTNRERLRRSITARKAKAKAKAKAACPEGLTACDVGTIGGDAF</sequence>
<reference evidence="2 3" key="1">
    <citation type="submission" date="2018-11" db="EMBL/GenBank/DDBJ databases">
        <title>Genome sequence of Saitozyma podzolica DSM 27192.</title>
        <authorList>
            <person name="Aliyu H."/>
            <person name="Gorte O."/>
            <person name="Ochsenreither K."/>
        </authorList>
    </citation>
    <scope>NUCLEOTIDE SEQUENCE [LARGE SCALE GENOMIC DNA]</scope>
    <source>
        <strain evidence="2 3">DSM 27192</strain>
    </source>
</reference>